<sequence length="416" mass="44281">MVSSARGIELSAGPRRVGMAVVGLGGAVATTAVAGLELLRVGASDTSGLPLAGVEVDGVPVAEATGMADYADLVVGGWDLDGSDLRKAADQHGVLDHRQLEQAGPYLSSVTPWAAAGDADFCRNVTGGNVVLAETRRAQVDAVRADLRRFREEERLDGLVLVNLASTERWPDPAAPALQTVEAFEAGLDADDRSITPSMVYAYAAIAEGVGYVNFTPSLAADVPALIAFAESRGVPVAGKDGKTGQTMMKTVLAPAFRSRSLTVEGWYSTNILGNRDGLALEDPDSLESKLQTKGSVLDSILGYPVEDHVVRIDYYRPRGDQKEAWDAIDLVGFLGQRMQVKVDFQCRDSILAAPLAIELARLTDLAQQRGQAGVQTQFGWFFKAPMTPDGSTPEHALHRQERVLLDWVAGAPAGR</sequence>
<dbReference type="SUPFAM" id="SSF55347">
    <property type="entry name" value="Glyceraldehyde-3-phosphate dehydrogenase-like, C-terminal domain"/>
    <property type="match status" value="1"/>
</dbReference>
<protein>
    <submittedName>
        <fullName evidence="3">Myo-inositol-1-phosphate synthase</fullName>
    </submittedName>
</protein>
<reference evidence="4" key="1">
    <citation type="submission" date="2016-10" db="EMBL/GenBank/DDBJ databases">
        <authorList>
            <person name="Varghese N."/>
            <person name="Submissions S."/>
        </authorList>
    </citation>
    <scope>NUCLEOTIDE SEQUENCE [LARGE SCALE GENOMIC DNA]</scope>
    <source>
        <strain evidence="4">DSM 45422</strain>
    </source>
</reference>
<dbReference type="Gene3D" id="3.40.50.720">
    <property type="entry name" value="NAD(P)-binding Rossmann-like Domain"/>
    <property type="match status" value="1"/>
</dbReference>
<dbReference type="InterPro" id="IPR013021">
    <property type="entry name" value="Myo-inos-1-P_Synthase_GAPDH"/>
</dbReference>
<proteinExistence type="inferred from homology"/>
<dbReference type="Pfam" id="PF01658">
    <property type="entry name" value="Inos-1-P_synth"/>
    <property type="match status" value="1"/>
</dbReference>
<dbReference type="Pfam" id="PF07994">
    <property type="entry name" value="NAD_binding_5"/>
    <property type="match status" value="1"/>
</dbReference>
<evidence type="ECO:0000256" key="1">
    <source>
        <dbReference type="ARBA" id="ARBA00010813"/>
    </source>
</evidence>
<feature type="domain" description="Myo-inositol-1-phosphate synthase GAPDH-like" evidence="2">
    <location>
        <begin position="245"/>
        <end position="350"/>
    </location>
</feature>
<gene>
    <name evidence="3" type="ORF">SAMN05660209_03454</name>
</gene>
<accession>A0A1H3LWL1</accession>
<comment type="similarity">
    <text evidence="1">Belongs to the myo-inositol 1-phosphate synthase family.</text>
</comment>
<dbReference type="GO" id="GO:0008654">
    <property type="term" value="P:phospholipid biosynthetic process"/>
    <property type="evidence" value="ECO:0007669"/>
    <property type="project" value="InterPro"/>
</dbReference>
<dbReference type="AlphaFoldDB" id="A0A1H3LWL1"/>
<dbReference type="STRING" id="1137993.SAMN05660209_03454"/>
<evidence type="ECO:0000313" key="3">
    <source>
        <dbReference type="EMBL" id="SDY68917.1"/>
    </source>
</evidence>
<dbReference type="InterPro" id="IPR036291">
    <property type="entry name" value="NAD(P)-bd_dom_sf"/>
</dbReference>
<dbReference type="InterPro" id="IPR002587">
    <property type="entry name" value="Myo-inos-1-P_Synthase"/>
</dbReference>
<name>A0A1H3LWL1_9ACTN</name>
<keyword evidence="4" id="KW-1185">Reference proteome</keyword>
<dbReference type="Gene3D" id="3.30.360.10">
    <property type="entry name" value="Dihydrodipicolinate Reductase, domain 2"/>
    <property type="match status" value="1"/>
</dbReference>
<dbReference type="PIRSF" id="PIRSF015578">
    <property type="entry name" value="Myoinos-ppht_syn"/>
    <property type="match status" value="1"/>
</dbReference>
<dbReference type="GO" id="GO:0004512">
    <property type="term" value="F:inositol-3-phosphate synthase activity"/>
    <property type="evidence" value="ECO:0007669"/>
    <property type="project" value="InterPro"/>
</dbReference>
<dbReference type="SUPFAM" id="SSF51735">
    <property type="entry name" value="NAD(P)-binding Rossmann-fold domains"/>
    <property type="match status" value="1"/>
</dbReference>
<dbReference type="Proteomes" id="UP000198921">
    <property type="component" value="Unassembled WGS sequence"/>
</dbReference>
<dbReference type="EMBL" id="FNOT01000010">
    <property type="protein sequence ID" value="SDY68917.1"/>
    <property type="molecule type" value="Genomic_DNA"/>
</dbReference>
<dbReference type="GO" id="GO:0006021">
    <property type="term" value="P:inositol biosynthetic process"/>
    <property type="evidence" value="ECO:0007669"/>
    <property type="project" value="InterPro"/>
</dbReference>
<evidence type="ECO:0000313" key="4">
    <source>
        <dbReference type="Proteomes" id="UP000198921"/>
    </source>
</evidence>
<dbReference type="PANTHER" id="PTHR11510">
    <property type="entry name" value="MYO-INOSITOL-1 PHOSPHATE SYNTHASE"/>
    <property type="match status" value="1"/>
</dbReference>
<evidence type="ECO:0000259" key="2">
    <source>
        <dbReference type="Pfam" id="PF01658"/>
    </source>
</evidence>
<organism evidence="3 4">
    <name type="scientific">Geodermatophilus africanus</name>
    <dbReference type="NCBI Taxonomy" id="1137993"/>
    <lineage>
        <taxon>Bacteria</taxon>
        <taxon>Bacillati</taxon>
        <taxon>Actinomycetota</taxon>
        <taxon>Actinomycetes</taxon>
        <taxon>Geodermatophilales</taxon>
        <taxon>Geodermatophilaceae</taxon>
        <taxon>Geodermatophilus</taxon>
    </lineage>
</organism>